<dbReference type="Gene3D" id="2.40.30.170">
    <property type="match status" value="1"/>
</dbReference>
<comment type="subcellular location">
    <subcellularLocation>
        <location evidence="1">Cell envelope</location>
    </subcellularLocation>
</comment>
<evidence type="ECO:0000259" key="3">
    <source>
        <dbReference type="Pfam" id="PF25876"/>
    </source>
</evidence>
<dbReference type="InterPro" id="IPR058627">
    <property type="entry name" value="MdtA-like_C"/>
</dbReference>
<dbReference type="InterPro" id="IPR006143">
    <property type="entry name" value="RND_pump_MFP"/>
</dbReference>
<evidence type="ECO:0000259" key="4">
    <source>
        <dbReference type="Pfam" id="PF25917"/>
    </source>
</evidence>
<evidence type="ECO:0000313" key="7">
    <source>
        <dbReference type="EMBL" id="MUZ56666.1"/>
    </source>
</evidence>
<dbReference type="Pfam" id="PF25876">
    <property type="entry name" value="HH_MFP_RND"/>
    <property type="match status" value="1"/>
</dbReference>
<dbReference type="GO" id="GO:0030313">
    <property type="term" value="C:cell envelope"/>
    <property type="evidence" value="ECO:0007669"/>
    <property type="project" value="UniProtKB-SubCell"/>
</dbReference>
<dbReference type="InterPro" id="IPR058626">
    <property type="entry name" value="MdtA-like_b-barrel"/>
</dbReference>
<dbReference type="InterPro" id="IPR058625">
    <property type="entry name" value="MdtA-like_BSH"/>
</dbReference>
<dbReference type="Proteomes" id="UP000436692">
    <property type="component" value="Unassembled WGS sequence"/>
</dbReference>
<comment type="caution">
    <text evidence="7">The sequence shown here is derived from an EMBL/GenBank/DDBJ whole genome shotgun (WGS) entry which is preliminary data.</text>
</comment>
<sequence>MSSRKQRWALMGAGLGLVVSISAVSVVLQLPMSVVATAASAAAPAPAVPVTVSKVSSRNFTHWELFSGRLEAVERVDVRPRVGGAIQSVHFREGALVKAGDLLFTIDPAPYQAAVDQAEGQFASAEAKVDLARIELDRGLKLSGNSTISQSDMDQRRNSFTQAQAAMGTARAQLQSAQLELDYTQVRAPVSGRVGKLEVTAGNLVASGSSSSVLTTLVSVDPIYASFNVSEQLVAKALSQLPQTGAALADIDRIPVEIGTLADDGTPIKGKLQLINNQVDAASGTIGVRAVFDNPGGRLIPGQFVRVRMGQPVPENKILVSERAIGTDQDKKFVFVVDADNKVNYRQIQLGAVAEGQRVVESGLVPGDTIVVNGLQRIKPGAVVVPQLEEKLAASK</sequence>
<feature type="domain" description="Multidrug resistance protein MdtA-like alpha-helical hairpin" evidence="3">
    <location>
        <begin position="115"/>
        <end position="184"/>
    </location>
</feature>
<dbReference type="PANTHER" id="PTHR30158:SF10">
    <property type="entry name" value="CATION EFFLUX PUMP"/>
    <property type="match status" value="1"/>
</dbReference>
<dbReference type="SUPFAM" id="SSF111369">
    <property type="entry name" value="HlyD-like secretion proteins"/>
    <property type="match status" value="1"/>
</dbReference>
<comment type="similarity">
    <text evidence="2">Belongs to the membrane fusion protein (MFP) (TC 8.A.1) family.</text>
</comment>
<evidence type="ECO:0000313" key="8">
    <source>
        <dbReference type="Proteomes" id="UP000436692"/>
    </source>
</evidence>
<evidence type="ECO:0000259" key="5">
    <source>
        <dbReference type="Pfam" id="PF25944"/>
    </source>
</evidence>
<dbReference type="PANTHER" id="PTHR30158">
    <property type="entry name" value="ACRA/E-RELATED COMPONENT OF DRUG EFFLUX TRANSPORTER"/>
    <property type="match status" value="1"/>
</dbReference>
<dbReference type="EMBL" id="WPHM01000002">
    <property type="protein sequence ID" value="MUZ56666.1"/>
    <property type="molecule type" value="Genomic_DNA"/>
</dbReference>
<organism evidence="7 8">
    <name type="scientific">Agrobacterium vitis</name>
    <name type="common">Rhizobium vitis</name>
    <dbReference type="NCBI Taxonomy" id="373"/>
    <lineage>
        <taxon>Bacteria</taxon>
        <taxon>Pseudomonadati</taxon>
        <taxon>Pseudomonadota</taxon>
        <taxon>Alphaproteobacteria</taxon>
        <taxon>Hyphomicrobiales</taxon>
        <taxon>Rhizobiaceae</taxon>
        <taxon>Rhizobium/Agrobacterium group</taxon>
        <taxon>Agrobacterium</taxon>
    </lineage>
</organism>
<dbReference type="FunFam" id="2.40.420.20:FF:000001">
    <property type="entry name" value="Efflux RND transporter periplasmic adaptor subunit"/>
    <property type="match status" value="1"/>
</dbReference>
<protein>
    <submittedName>
        <fullName evidence="7">Efflux RND transporter periplasmic adaptor subunit</fullName>
    </submittedName>
</protein>
<dbReference type="GO" id="GO:0022857">
    <property type="term" value="F:transmembrane transporter activity"/>
    <property type="evidence" value="ECO:0007669"/>
    <property type="project" value="InterPro"/>
</dbReference>
<reference evidence="7 8" key="1">
    <citation type="submission" date="2019-12" db="EMBL/GenBank/DDBJ databases">
        <title>Whole-genome sequencing of Allorhizobium vitis.</title>
        <authorList>
            <person name="Gan H.M."/>
            <person name="Szegedi E."/>
            <person name="Burr T."/>
            <person name="Savka M.A."/>
        </authorList>
    </citation>
    <scope>NUCLEOTIDE SEQUENCE [LARGE SCALE GENOMIC DNA]</scope>
    <source>
        <strain evidence="7 8">CG989</strain>
    </source>
</reference>
<evidence type="ECO:0000256" key="2">
    <source>
        <dbReference type="ARBA" id="ARBA00009477"/>
    </source>
</evidence>
<dbReference type="InterPro" id="IPR058624">
    <property type="entry name" value="MdtA-like_HH"/>
</dbReference>
<dbReference type="RefSeq" id="WP_156547435.1">
    <property type="nucleotide sequence ID" value="NZ_JABAEJ010000002.1"/>
</dbReference>
<dbReference type="NCBIfam" id="TIGR01730">
    <property type="entry name" value="RND_mfp"/>
    <property type="match status" value="1"/>
</dbReference>
<dbReference type="Pfam" id="PF25917">
    <property type="entry name" value="BSH_RND"/>
    <property type="match status" value="1"/>
</dbReference>
<dbReference type="Gene3D" id="1.10.287.470">
    <property type="entry name" value="Helix hairpin bin"/>
    <property type="match status" value="1"/>
</dbReference>
<evidence type="ECO:0000256" key="1">
    <source>
        <dbReference type="ARBA" id="ARBA00004196"/>
    </source>
</evidence>
<dbReference type="Gene3D" id="2.40.420.20">
    <property type="match status" value="1"/>
</dbReference>
<dbReference type="Pfam" id="PF25944">
    <property type="entry name" value="Beta-barrel_RND"/>
    <property type="match status" value="1"/>
</dbReference>
<feature type="domain" description="Multidrug resistance protein MdtA-like C-terminal permuted SH3" evidence="6">
    <location>
        <begin position="318"/>
        <end position="377"/>
    </location>
</feature>
<feature type="domain" description="Multidrug resistance protein MdtA-like beta-barrel" evidence="5">
    <location>
        <begin position="222"/>
        <end position="309"/>
    </location>
</feature>
<evidence type="ECO:0000259" key="6">
    <source>
        <dbReference type="Pfam" id="PF25967"/>
    </source>
</evidence>
<dbReference type="GO" id="GO:0005886">
    <property type="term" value="C:plasma membrane"/>
    <property type="evidence" value="ECO:0007669"/>
    <property type="project" value="TreeGrafter"/>
</dbReference>
<dbReference type="Pfam" id="PF25967">
    <property type="entry name" value="RND-MFP_C"/>
    <property type="match status" value="1"/>
</dbReference>
<dbReference type="GO" id="GO:0046677">
    <property type="term" value="P:response to antibiotic"/>
    <property type="evidence" value="ECO:0007669"/>
    <property type="project" value="TreeGrafter"/>
</dbReference>
<gene>
    <name evidence="7" type="ORF">GOZ95_04220</name>
</gene>
<accession>A0AAE4W9Z1</accession>
<feature type="domain" description="Multidrug resistance protein MdtA-like barrel-sandwich hybrid" evidence="4">
    <location>
        <begin position="75"/>
        <end position="216"/>
    </location>
</feature>
<dbReference type="AlphaFoldDB" id="A0AAE4W9Z1"/>
<name>A0AAE4W9Z1_AGRVI</name>
<proteinExistence type="inferred from homology"/>
<dbReference type="Gene3D" id="2.40.50.100">
    <property type="match status" value="1"/>
</dbReference>